<evidence type="ECO:0000256" key="6">
    <source>
        <dbReference type="SAM" id="Phobius"/>
    </source>
</evidence>
<proteinExistence type="predicted"/>
<feature type="compositionally biased region" description="Polar residues" evidence="5">
    <location>
        <begin position="556"/>
        <end position="583"/>
    </location>
</feature>
<feature type="transmembrane region" description="Helical" evidence="6">
    <location>
        <begin position="663"/>
        <end position="682"/>
    </location>
</feature>
<evidence type="ECO:0000256" key="5">
    <source>
        <dbReference type="SAM" id="MobiDB-lite"/>
    </source>
</evidence>
<dbReference type="Pfam" id="PF00002">
    <property type="entry name" value="7tm_2"/>
    <property type="match status" value="1"/>
</dbReference>
<evidence type="ECO:0000256" key="2">
    <source>
        <dbReference type="ARBA" id="ARBA00022692"/>
    </source>
</evidence>
<comment type="caution">
    <text evidence="7">The sequence shown here is derived from an EMBL/GenBank/DDBJ whole genome shotgun (WGS) entry which is preliminary data.</text>
</comment>
<dbReference type="GO" id="GO:0004930">
    <property type="term" value="F:G protein-coupled receptor activity"/>
    <property type="evidence" value="ECO:0007669"/>
    <property type="project" value="InterPro"/>
</dbReference>
<name>A0A3M6UVE8_POCDA</name>
<evidence type="ECO:0000256" key="4">
    <source>
        <dbReference type="ARBA" id="ARBA00023136"/>
    </source>
</evidence>
<feature type="transmembrane region" description="Helical" evidence="6">
    <location>
        <begin position="629"/>
        <end position="651"/>
    </location>
</feature>
<accession>A0A3M6UVE8</accession>
<dbReference type="AlphaFoldDB" id="A0A3M6UVE8"/>
<dbReference type="EMBL" id="RCHS01000623">
    <property type="protein sequence ID" value="RMX57666.1"/>
    <property type="molecule type" value="Genomic_DNA"/>
</dbReference>
<dbReference type="OrthoDB" id="5986145at2759"/>
<gene>
    <name evidence="7" type="ORF">pdam_00005017</name>
</gene>
<reference evidence="7 8" key="1">
    <citation type="journal article" date="2018" name="Sci. Rep.">
        <title>Comparative analysis of the Pocillopora damicornis genome highlights role of immune system in coral evolution.</title>
        <authorList>
            <person name="Cunning R."/>
            <person name="Bay R.A."/>
            <person name="Gillette P."/>
            <person name="Baker A.C."/>
            <person name="Traylor-Knowles N."/>
        </authorList>
    </citation>
    <scope>NUCLEOTIDE SEQUENCE [LARGE SCALE GENOMIC DNA]</scope>
    <source>
        <strain evidence="7">RSMAS</strain>
        <tissue evidence="7">Whole animal</tissue>
    </source>
</reference>
<keyword evidence="2 6" id="KW-0812">Transmembrane</keyword>
<keyword evidence="3 6" id="KW-1133">Transmembrane helix</keyword>
<dbReference type="GO" id="GO:0016020">
    <property type="term" value="C:membrane"/>
    <property type="evidence" value="ECO:0007669"/>
    <property type="project" value="UniProtKB-SubCell"/>
</dbReference>
<feature type="transmembrane region" description="Helical" evidence="6">
    <location>
        <begin position="733"/>
        <end position="749"/>
    </location>
</feature>
<dbReference type="Gene3D" id="2.10.70.10">
    <property type="entry name" value="Complement Module, domain 1"/>
    <property type="match status" value="1"/>
</dbReference>
<dbReference type="Gene3D" id="1.20.1070.10">
    <property type="entry name" value="Rhodopsin 7-helix transmembrane proteins"/>
    <property type="match status" value="1"/>
</dbReference>
<protein>
    <submittedName>
        <fullName evidence="7">Uncharacterized protein</fullName>
    </submittedName>
</protein>
<evidence type="ECO:0000256" key="1">
    <source>
        <dbReference type="ARBA" id="ARBA00004141"/>
    </source>
</evidence>
<evidence type="ECO:0000256" key="3">
    <source>
        <dbReference type="ARBA" id="ARBA00022989"/>
    </source>
</evidence>
<comment type="subcellular location">
    <subcellularLocation>
        <location evidence="1">Membrane</location>
        <topology evidence="1">Multi-pass membrane protein</topology>
    </subcellularLocation>
</comment>
<evidence type="ECO:0000313" key="7">
    <source>
        <dbReference type="EMBL" id="RMX57666.1"/>
    </source>
</evidence>
<sequence>MVLSEGPWQVLCKDEEGDTYVIKSDEGWQASSCLLCQCRKGMLECRKRLEINFPGYFTDFYVHEEICTQPSCKIKKFLSKKDECKGVELIENAGIAFKGQSWRHGNCSFYFPGVIGTLDVCPPMSRPICYVYNGKICCAKHCPGLQEIANHIRGNPTLCPNGRQLTSADSFCSRNFDLKNCSSDVTCRDEDLNHYFEGSTWRVGDCMQCACNQGKIHCLRKLRLVLFSKFGYKDVLKYIKTDNCNQRECNVAEFMKKKHRVCSACSWNGKLYYDGDRWKENGVDFYCSSASEKVRPGCYVEAGLVDCTGAISGSFSHKCFRDSYVTNLTWKSCECEKKALTEVLQHKMSSANETNFTAVLKEVIQFAEEGNYTNSKVFHDHLKDLFHSATKLVTPLTQENADLALQYCQVKMQTVKTLKIYNTQRRVTALFGPVTQRVIPDQLVLIINAVLYSPVYDQVPVFCRLVKGYEIRNRLIKKALEFLRQAPRNTTAYQFGSREPFDLVKEKPKLDNIARLKFDPSIPVIRRLKPDFRVKVSPILPAGTNVDNPDQKIGNINNNTKQENAASSDTSNITNRRGNSDVTGQAREETGIENCSAVTFHEEKMIFTYTPPTSKEIIKHYEIQSRMELVLMCISMVAVVLALVLLTYLRIRTTEKIFIHKNLLLSLGLGNLVFVLDKTLFVTRNEHSDKLSATCFHVGNGFCPVPLEWGLKFLATFLLYRHEIPLEEGKTPINIYVCIYIYIYIYIIVGNCSKCCWKVLNTHECRAKYSSK</sequence>
<keyword evidence="4 6" id="KW-0472">Membrane</keyword>
<feature type="region of interest" description="Disordered" evidence="5">
    <location>
        <begin position="556"/>
        <end position="585"/>
    </location>
</feature>
<dbReference type="InterPro" id="IPR000832">
    <property type="entry name" value="GPCR_2_secretin-like"/>
</dbReference>
<organism evidence="7 8">
    <name type="scientific">Pocillopora damicornis</name>
    <name type="common">Cauliflower coral</name>
    <name type="synonym">Millepora damicornis</name>
    <dbReference type="NCBI Taxonomy" id="46731"/>
    <lineage>
        <taxon>Eukaryota</taxon>
        <taxon>Metazoa</taxon>
        <taxon>Cnidaria</taxon>
        <taxon>Anthozoa</taxon>
        <taxon>Hexacorallia</taxon>
        <taxon>Scleractinia</taxon>
        <taxon>Astrocoeniina</taxon>
        <taxon>Pocilloporidae</taxon>
        <taxon>Pocillopora</taxon>
    </lineage>
</organism>
<dbReference type="Proteomes" id="UP000275408">
    <property type="component" value="Unassembled WGS sequence"/>
</dbReference>
<evidence type="ECO:0000313" key="8">
    <source>
        <dbReference type="Proteomes" id="UP000275408"/>
    </source>
</evidence>
<keyword evidence="8" id="KW-1185">Reference proteome</keyword>